<accession>A0A841BIP4</accession>
<keyword evidence="3" id="KW-1185">Reference proteome</keyword>
<protein>
    <submittedName>
        <fullName evidence="2">Uncharacterized protein</fullName>
    </submittedName>
</protein>
<dbReference type="RefSeq" id="WP_184831316.1">
    <property type="nucleotide sequence ID" value="NZ_JACHMN010000001.1"/>
</dbReference>
<evidence type="ECO:0000313" key="3">
    <source>
        <dbReference type="Proteomes" id="UP000587527"/>
    </source>
</evidence>
<dbReference type="Proteomes" id="UP000587527">
    <property type="component" value="Unassembled WGS sequence"/>
</dbReference>
<feature type="transmembrane region" description="Helical" evidence="1">
    <location>
        <begin position="47"/>
        <end position="68"/>
    </location>
</feature>
<keyword evidence="1" id="KW-1133">Transmembrane helix</keyword>
<organism evidence="2 3">
    <name type="scientific">Allocatelliglobosispora scoriae</name>
    <dbReference type="NCBI Taxonomy" id="643052"/>
    <lineage>
        <taxon>Bacteria</taxon>
        <taxon>Bacillati</taxon>
        <taxon>Actinomycetota</taxon>
        <taxon>Actinomycetes</taxon>
        <taxon>Micromonosporales</taxon>
        <taxon>Micromonosporaceae</taxon>
        <taxon>Allocatelliglobosispora</taxon>
    </lineage>
</organism>
<feature type="transmembrane region" description="Helical" evidence="1">
    <location>
        <begin position="112"/>
        <end position="132"/>
    </location>
</feature>
<keyword evidence="1" id="KW-0812">Transmembrane</keyword>
<name>A0A841BIP4_9ACTN</name>
<reference evidence="2 3" key="1">
    <citation type="submission" date="2020-08" db="EMBL/GenBank/DDBJ databases">
        <title>Sequencing the genomes of 1000 actinobacteria strains.</title>
        <authorList>
            <person name="Klenk H.-P."/>
        </authorList>
    </citation>
    <scope>NUCLEOTIDE SEQUENCE [LARGE SCALE GENOMIC DNA]</scope>
    <source>
        <strain evidence="2 3">DSM 45362</strain>
    </source>
</reference>
<dbReference type="EMBL" id="JACHMN010000001">
    <property type="protein sequence ID" value="MBB5867039.1"/>
    <property type="molecule type" value="Genomic_DNA"/>
</dbReference>
<sequence length="316" mass="35205">MPTRPGDNVPPPRTAWAERFAAILASSFVLPLLGEILLAVLNDEPFNFFRTALTALLLGFSAAILYASQAGRKLFQRARAAFLLFSGLAAAVHGFLLAAIPDVLSADMVQDIVGMTTLVLGLATFTIGWFYFRVEAPVAEAPSAEIPAQRRPLPIERLAFTKIPARFDGPKHQQAFDACREALTLDRLHYVAYYEGGHRIFNVDVFDQLTKFAPIETTHAVRREQYNDYGPTIIDLLADLNTKFSVLETGPLVRLVFDVEQGAIYYYLVSSSPRLHVIGVTLDQEQIHRTDDDLEHLTDQLRAIRGLLPVNRVRTV</sequence>
<comment type="caution">
    <text evidence="2">The sequence shown here is derived from an EMBL/GenBank/DDBJ whole genome shotgun (WGS) entry which is preliminary data.</text>
</comment>
<gene>
    <name evidence="2" type="ORF">F4553_000418</name>
</gene>
<evidence type="ECO:0000256" key="1">
    <source>
        <dbReference type="SAM" id="Phobius"/>
    </source>
</evidence>
<feature type="transmembrane region" description="Helical" evidence="1">
    <location>
        <begin position="20"/>
        <end position="41"/>
    </location>
</feature>
<keyword evidence="1" id="KW-0472">Membrane</keyword>
<feature type="transmembrane region" description="Helical" evidence="1">
    <location>
        <begin position="80"/>
        <end position="100"/>
    </location>
</feature>
<dbReference type="AlphaFoldDB" id="A0A841BIP4"/>
<evidence type="ECO:0000313" key="2">
    <source>
        <dbReference type="EMBL" id="MBB5867039.1"/>
    </source>
</evidence>
<proteinExistence type="predicted"/>